<comment type="catalytic activity">
    <reaction evidence="1">
        <text>2-dehydro-3-deoxy-6-phospho-D-gluconate = D-glyceraldehyde 3-phosphate + pyruvate</text>
        <dbReference type="Rhea" id="RHEA:17089"/>
        <dbReference type="ChEBI" id="CHEBI:15361"/>
        <dbReference type="ChEBI" id="CHEBI:57569"/>
        <dbReference type="ChEBI" id="CHEBI:59776"/>
        <dbReference type="EC" id="4.1.2.14"/>
    </reaction>
</comment>
<evidence type="ECO:0000256" key="7">
    <source>
        <dbReference type="ARBA" id="ARBA00023270"/>
    </source>
</evidence>
<dbReference type="NCBIfam" id="TIGR01182">
    <property type="entry name" value="eda"/>
    <property type="match status" value="1"/>
</dbReference>
<dbReference type="Proteomes" id="UP000310314">
    <property type="component" value="Unassembled WGS sequence"/>
</dbReference>
<evidence type="ECO:0000256" key="8">
    <source>
        <dbReference type="ARBA" id="ARBA00023277"/>
    </source>
</evidence>
<dbReference type="AlphaFoldDB" id="A0A5S3PHD4"/>
<dbReference type="OrthoDB" id="9802667at2"/>
<keyword evidence="6 9" id="KW-0456">Lyase</keyword>
<keyword evidence="8" id="KW-0119">Carbohydrate metabolism</keyword>
<accession>A0A5S3PHD4</accession>
<dbReference type="GO" id="GO:0008675">
    <property type="term" value="F:2-dehydro-3-deoxy-phosphogluconate aldolase activity"/>
    <property type="evidence" value="ECO:0007669"/>
    <property type="project" value="UniProtKB-EC"/>
</dbReference>
<dbReference type="PROSITE" id="PS00160">
    <property type="entry name" value="ALDOLASE_KDPG_KHG_2"/>
    <property type="match status" value="1"/>
</dbReference>
<evidence type="ECO:0000256" key="5">
    <source>
        <dbReference type="ARBA" id="ARBA00013063"/>
    </source>
</evidence>
<comment type="caution">
    <text evidence="9">The sequence shown here is derived from an EMBL/GenBank/DDBJ whole genome shotgun (WGS) entry which is preliminary data.</text>
</comment>
<keyword evidence="7" id="KW-0704">Schiff base</keyword>
<dbReference type="EMBL" id="VATY01000005">
    <property type="protein sequence ID" value="TMM53480.1"/>
    <property type="molecule type" value="Genomic_DNA"/>
</dbReference>
<evidence type="ECO:0000256" key="3">
    <source>
        <dbReference type="ARBA" id="ARBA00006906"/>
    </source>
</evidence>
<keyword evidence="10" id="KW-1185">Reference proteome</keyword>
<dbReference type="PROSITE" id="PS00159">
    <property type="entry name" value="ALDOLASE_KDPG_KHG_1"/>
    <property type="match status" value="1"/>
</dbReference>
<dbReference type="PANTHER" id="PTHR30246:SF1">
    <property type="entry name" value="2-DEHYDRO-3-DEOXY-6-PHOSPHOGALACTONATE ALDOLASE-RELATED"/>
    <property type="match status" value="1"/>
</dbReference>
<name>A0A5S3PHD4_9FLAO</name>
<evidence type="ECO:0000256" key="1">
    <source>
        <dbReference type="ARBA" id="ARBA00000654"/>
    </source>
</evidence>
<proteinExistence type="inferred from homology"/>
<dbReference type="Gene3D" id="3.20.20.70">
    <property type="entry name" value="Aldolase class I"/>
    <property type="match status" value="1"/>
</dbReference>
<dbReference type="InterPro" id="IPR031338">
    <property type="entry name" value="KDPG/KHG_AS_2"/>
</dbReference>
<dbReference type="InterPro" id="IPR031337">
    <property type="entry name" value="KDPG/KHG_AS_1"/>
</dbReference>
<dbReference type="InterPro" id="IPR000887">
    <property type="entry name" value="Aldlse_KDPG_KHG"/>
</dbReference>
<comment type="subunit">
    <text evidence="4">Homotrimer.</text>
</comment>
<evidence type="ECO:0000313" key="9">
    <source>
        <dbReference type="EMBL" id="TMM53480.1"/>
    </source>
</evidence>
<dbReference type="SUPFAM" id="SSF51569">
    <property type="entry name" value="Aldolase"/>
    <property type="match status" value="1"/>
</dbReference>
<dbReference type="InterPro" id="IPR013785">
    <property type="entry name" value="Aldolase_TIM"/>
</dbReference>
<dbReference type="CDD" id="cd00452">
    <property type="entry name" value="KDPG_aldolase"/>
    <property type="match status" value="1"/>
</dbReference>
<evidence type="ECO:0000256" key="2">
    <source>
        <dbReference type="ARBA" id="ARBA00004736"/>
    </source>
</evidence>
<comment type="pathway">
    <text evidence="2">Carbohydrate acid metabolism; 2-dehydro-3-deoxy-D-gluconate degradation; D-glyceraldehyde 3-phosphate and pyruvate from 2-dehydro-3-deoxy-D-gluconate: step 2/2.</text>
</comment>
<evidence type="ECO:0000256" key="4">
    <source>
        <dbReference type="ARBA" id="ARBA00011233"/>
    </source>
</evidence>
<organism evidence="9 10">
    <name type="scientific">Maribacter algarum</name>
    <name type="common">ex Zhang et al. 2020</name>
    <dbReference type="NCBI Taxonomy" id="2578118"/>
    <lineage>
        <taxon>Bacteria</taxon>
        <taxon>Pseudomonadati</taxon>
        <taxon>Bacteroidota</taxon>
        <taxon>Flavobacteriia</taxon>
        <taxon>Flavobacteriales</taxon>
        <taxon>Flavobacteriaceae</taxon>
        <taxon>Maribacter</taxon>
    </lineage>
</organism>
<evidence type="ECO:0000256" key="6">
    <source>
        <dbReference type="ARBA" id="ARBA00023239"/>
    </source>
</evidence>
<protein>
    <recommendedName>
        <fullName evidence="5">2-dehydro-3-deoxy-phosphogluconate aldolase</fullName>
        <ecNumber evidence="5">4.1.2.14</ecNumber>
    </recommendedName>
</protein>
<dbReference type="PANTHER" id="PTHR30246">
    <property type="entry name" value="2-KETO-3-DEOXY-6-PHOSPHOGLUCONATE ALDOLASE"/>
    <property type="match status" value="1"/>
</dbReference>
<dbReference type="EC" id="4.1.2.14" evidence="5"/>
<reference evidence="9 10" key="1">
    <citation type="submission" date="2019-05" db="EMBL/GenBank/DDBJ databases">
        <authorList>
            <person name="Zhang J.-Y."/>
            <person name="Feg X."/>
            <person name="Du Z.-J."/>
        </authorList>
    </citation>
    <scope>NUCLEOTIDE SEQUENCE [LARGE SCALE GENOMIC DNA]</scope>
    <source>
        <strain evidence="9 10">RZ26</strain>
    </source>
</reference>
<dbReference type="Pfam" id="PF01081">
    <property type="entry name" value="Aldolase"/>
    <property type="match status" value="1"/>
</dbReference>
<comment type="similarity">
    <text evidence="3">Belongs to the KHG/KDPG aldolase family.</text>
</comment>
<evidence type="ECO:0000313" key="10">
    <source>
        <dbReference type="Proteomes" id="UP000310314"/>
    </source>
</evidence>
<gene>
    <name evidence="9" type="primary">eda</name>
    <name evidence="9" type="ORF">FEE95_20335</name>
</gene>
<sequence length="215" mass="22945">MSLELIQKIDDAGIIAVLIVDEVKHAVPLANALLEGGVDTIELTLRTPAALDAAKAIKKEVPEITLGFGTVLTVDQVKAVIDVGADFAVSPGCNPNIIAEAHKQGLSFAPGIMTPSDIEIAVQEGCRILKFFPAATSGGMKHLESMSAPYNYLGLKFIPLGGCNIENAPSYLQSDLITAIGGTWVAKRPLIQSENWDVITENAREIRNLITKIRS</sequence>